<protein>
    <recommendedName>
        <fullName evidence="4">Lipoprotein</fullName>
    </recommendedName>
</protein>
<evidence type="ECO:0000313" key="3">
    <source>
        <dbReference type="Proteomes" id="UP000249061"/>
    </source>
</evidence>
<reference evidence="2 3" key="1">
    <citation type="submission" date="2017-08" db="EMBL/GenBank/DDBJ databases">
        <title>Infants hospitalized years apart are colonized by the same room-sourced microbial strains.</title>
        <authorList>
            <person name="Brooks B."/>
            <person name="Olm M.R."/>
            <person name="Firek B.A."/>
            <person name="Baker R."/>
            <person name="Thomas B.C."/>
            <person name="Morowitz M.J."/>
            <person name="Banfield J.F."/>
        </authorList>
    </citation>
    <scope>NUCLEOTIDE SEQUENCE [LARGE SCALE GENOMIC DNA]</scope>
    <source>
        <strain evidence="2">S2_003_000_R2_14</strain>
    </source>
</reference>
<gene>
    <name evidence="2" type="ORF">DI536_21605</name>
</gene>
<evidence type="ECO:0000256" key="1">
    <source>
        <dbReference type="SAM" id="SignalP"/>
    </source>
</evidence>
<feature type="signal peptide" evidence="1">
    <location>
        <begin position="1"/>
        <end position="24"/>
    </location>
</feature>
<evidence type="ECO:0000313" key="2">
    <source>
        <dbReference type="EMBL" id="PZR09543.1"/>
    </source>
</evidence>
<accession>A0A2W5T934</accession>
<evidence type="ECO:0008006" key="4">
    <source>
        <dbReference type="Google" id="ProtNLM"/>
    </source>
</evidence>
<sequence length="145" mass="16053">MRRIFLLSLATLIVTAGCASQAQATRAPEALYLAIEVQEHGQTVAKPKVLGFEGKNITVERRQPNAPIADYKLVVTPSEEGQGYGVKLDLELPSGRRLGHVGLLHGEERRVMLDDEIELKVMLMRVDSPEFKALVQRVPRPKTAI</sequence>
<dbReference type="AlphaFoldDB" id="A0A2W5T934"/>
<keyword evidence="1" id="KW-0732">Signal</keyword>
<organism evidence="2 3">
    <name type="scientific">Archangium gephyra</name>
    <dbReference type="NCBI Taxonomy" id="48"/>
    <lineage>
        <taxon>Bacteria</taxon>
        <taxon>Pseudomonadati</taxon>
        <taxon>Myxococcota</taxon>
        <taxon>Myxococcia</taxon>
        <taxon>Myxococcales</taxon>
        <taxon>Cystobacterineae</taxon>
        <taxon>Archangiaceae</taxon>
        <taxon>Archangium</taxon>
    </lineage>
</organism>
<dbReference type="PROSITE" id="PS51257">
    <property type="entry name" value="PROKAR_LIPOPROTEIN"/>
    <property type="match status" value="1"/>
</dbReference>
<feature type="chain" id="PRO_5015839423" description="Lipoprotein" evidence="1">
    <location>
        <begin position="25"/>
        <end position="145"/>
    </location>
</feature>
<proteinExistence type="predicted"/>
<comment type="caution">
    <text evidence="2">The sequence shown here is derived from an EMBL/GenBank/DDBJ whole genome shotgun (WGS) entry which is preliminary data.</text>
</comment>
<dbReference type="EMBL" id="QFQP01000020">
    <property type="protein sequence ID" value="PZR09543.1"/>
    <property type="molecule type" value="Genomic_DNA"/>
</dbReference>
<dbReference type="Proteomes" id="UP000249061">
    <property type="component" value="Unassembled WGS sequence"/>
</dbReference>
<name>A0A2W5T934_9BACT</name>